<proteinExistence type="predicted"/>
<reference evidence="3 4" key="1">
    <citation type="submission" date="2019-06" db="EMBL/GenBank/DDBJ databases">
        <title>Sequencing the genomes of 1000 actinobacteria strains.</title>
        <authorList>
            <person name="Klenk H.-P."/>
        </authorList>
    </citation>
    <scope>NUCLEOTIDE SEQUENCE [LARGE SCALE GENOMIC DNA]</scope>
    <source>
        <strain evidence="3 4">DSM 43866</strain>
    </source>
</reference>
<dbReference type="Proteomes" id="UP000320239">
    <property type="component" value="Unassembled WGS sequence"/>
</dbReference>
<dbReference type="Gene3D" id="2.60.40.10">
    <property type="entry name" value="Immunoglobulins"/>
    <property type="match status" value="2"/>
</dbReference>
<feature type="domain" description="PKD" evidence="2">
    <location>
        <begin position="168"/>
        <end position="206"/>
    </location>
</feature>
<feature type="domain" description="PKD" evidence="2">
    <location>
        <begin position="75"/>
        <end position="114"/>
    </location>
</feature>
<gene>
    <name evidence="3" type="ORF">FHX34_1011316</name>
</gene>
<dbReference type="RefSeq" id="WP_122981725.1">
    <property type="nucleotide sequence ID" value="NZ_BOMX01000029.1"/>
</dbReference>
<dbReference type="Pfam" id="PF18911">
    <property type="entry name" value="PKD_4"/>
    <property type="match status" value="1"/>
</dbReference>
<dbReference type="GO" id="GO:0005975">
    <property type="term" value="P:carbohydrate metabolic process"/>
    <property type="evidence" value="ECO:0007669"/>
    <property type="project" value="UniProtKB-ARBA"/>
</dbReference>
<evidence type="ECO:0000259" key="2">
    <source>
        <dbReference type="PROSITE" id="PS50093"/>
    </source>
</evidence>
<keyword evidence="1" id="KW-0732">Signal</keyword>
<dbReference type="OrthoDB" id="3288201at2"/>
<feature type="chain" id="PRO_5021729667" description="PKD domain-containing protein" evidence="1">
    <location>
        <begin position="33"/>
        <end position="334"/>
    </location>
</feature>
<name>A0A561WR40_ACTTI</name>
<dbReference type="CDD" id="cd00146">
    <property type="entry name" value="PKD"/>
    <property type="match status" value="2"/>
</dbReference>
<sequence length="334" mass="34447">MLAIRSRRPAAVVAAGLTGLLAAGLAAQPAQAAGDPAQGAYQLAATSVLAGQRVTLTQLSLTGNEDGSVQNRQVDWGDGTVDPMGDGTALDHRYATPGAYRVRVAITDLDGDSAGTFPGSDTVTVAKVSGTYRVLVPAVWRGPDGTQPTALSLSGVPAAADTVKIGWGDGTVSEVARTTTRVVHTYQAAGTRKVTVTLADENGDSSPLAVGSVVVRSDTAQPYVTITTPSKPSRASSWRTIRGTAGDKASGLDLAVIGLAQVRGTTEYYYDGKKWVKGDARNAKAFAVRSGSNGKWSFKPAVAPTKGYLIVWTAAGDRVGNIYAPDGKVVKLTS</sequence>
<organism evidence="3 4">
    <name type="scientific">Actinoplanes teichomyceticus</name>
    <dbReference type="NCBI Taxonomy" id="1867"/>
    <lineage>
        <taxon>Bacteria</taxon>
        <taxon>Bacillati</taxon>
        <taxon>Actinomycetota</taxon>
        <taxon>Actinomycetes</taxon>
        <taxon>Micromonosporales</taxon>
        <taxon>Micromonosporaceae</taxon>
        <taxon>Actinoplanes</taxon>
    </lineage>
</organism>
<accession>A0A561WR40</accession>
<protein>
    <recommendedName>
        <fullName evidence="2">PKD domain-containing protein</fullName>
    </recommendedName>
</protein>
<dbReference type="InterPro" id="IPR000601">
    <property type="entry name" value="PKD_dom"/>
</dbReference>
<dbReference type="InterPro" id="IPR013783">
    <property type="entry name" value="Ig-like_fold"/>
</dbReference>
<dbReference type="AlphaFoldDB" id="A0A561WR40"/>
<comment type="caution">
    <text evidence="3">The sequence shown here is derived from an EMBL/GenBank/DDBJ whole genome shotgun (WGS) entry which is preliminary data.</text>
</comment>
<evidence type="ECO:0000313" key="3">
    <source>
        <dbReference type="EMBL" id="TWG26332.1"/>
    </source>
</evidence>
<dbReference type="InterPro" id="IPR035986">
    <property type="entry name" value="PKD_dom_sf"/>
</dbReference>
<evidence type="ECO:0000313" key="4">
    <source>
        <dbReference type="Proteomes" id="UP000320239"/>
    </source>
</evidence>
<keyword evidence="4" id="KW-1185">Reference proteome</keyword>
<dbReference type="EMBL" id="VIWY01000001">
    <property type="protein sequence ID" value="TWG26332.1"/>
    <property type="molecule type" value="Genomic_DNA"/>
</dbReference>
<feature type="signal peptide" evidence="1">
    <location>
        <begin position="1"/>
        <end position="32"/>
    </location>
</feature>
<dbReference type="PROSITE" id="PS50093">
    <property type="entry name" value="PKD"/>
    <property type="match status" value="2"/>
</dbReference>
<dbReference type="SUPFAM" id="SSF49299">
    <property type="entry name" value="PKD domain"/>
    <property type="match status" value="2"/>
</dbReference>
<evidence type="ECO:0000256" key="1">
    <source>
        <dbReference type="SAM" id="SignalP"/>
    </source>
</evidence>